<evidence type="ECO:0000313" key="2">
    <source>
        <dbReference type="Proteomes" id="UP000245293"/>
    </source>
</evidence>
<keyword evidence="2" id="KW-1185">Reference proteome</keyword>
<proteinExistence type="predicted"/>
<reference evidence="2" key="1">
    <citation type="submission" date="2018-05" db="EMBL/GenBank/DDBJ databases">
        <authorList>
            <person name="Du Z."/>
            <person name="Wang X."/>
        </authorList>
    </citation>
    <scope>NUCLEOTIDE SEQUENCE [LARGE SCALE GENOMIC DNA]</scope>
    <source>
        <strain evidence="2">WDS4C29</strain>
    </source>
</reference>
<dbReference type="AlphaFoldDB" id="A0A2V1P7Q6"/>
<sequence>MAGRTKKTSDFDIVLVGQQGRLQYEALLLVASLRVMSPGFTGTVYVAEPQPGPLWPNDPRMTGDIRAALTDQGATILPFENTAFGHSYPHGNKIEALCAMPQGRPFLFLDSDTLITGDLSTLKADFTRPAASMRRTGTWPEEELYWPGYTATWKSLYDKFGLDGFEKTLDTSQPDEYWERYLYFNAGWVAGQDAPAFGARWRDWAVEIRDDRPEELVLQSLDPWLDQVSLPLVIHSFGGGRPGKDLAGLDGDLTCHYRLLPLLFARESDHVVQVLEQVSAPNRIKKLLKQYDPFKRMIYQGRGQKVRALFDQDNLPRPERKLRNRIKKEGFWMR</sequence>
<dbReference type="Proteomes" id="UP000245293">
    <property type="component" value="Unassembled WGS sequence"/>
</dbReference>
<accession>A0A2V1P7Q6</accession>
<organism evidence="1 2">
    <name type="scientific">Salibaculum griseiflavum</name>
    <dbReference type="NCBI Taxonomy" id="1914409"/>
    <lineage>
        <taxon>Bacteria</taxon>
        <taxon>Pseudomonadati</taxon>
        <taxon>Pseudomonadota</taxon>
        <taxon>Alphaproteobacteria</taxon>
        <taxon>Rhodobacterales</taxon>
        <taxon>Roseobacteraceae</taxon>
        <taxon>Salibaculum</taxon>
    </lineage>
</organism>
<dbReference type="EMBL" id="QETF01000006">
    <property type="protein sequence ID" value="PWG17252.1"/>
    <property type="molecule type" value="Genomic_DNA"/>
</dbReference>
<name>A0A2V1P7Q6_9RHOB</name>
<protein>
    <submittedName>
        <fullName evidence="1">Uncharacterized protein</fullName>
    </submittedName>
</protein>
<dbReference type="RefSeq" id="WP_109388272.1">
    <property type="nucleotide sequence ID" value="NZ_QETF01000006.1"/>
</dbReference>
<comment type="caution">
    <text evidence="1">The sequence shown here is derived from an EMBL/GenBank/DDBJ whole genome shotgun (WGS) entry which is preliminary data.</text>
</comment>
<gene>
    <name evidence="1" type="ORF">DFK10_07645</name>
</gene>
<evidence type="ECO:0000313" key="1">
    <source>
        <dbReference type="EMBL" id="PWG17252.1"/>
    </source>
</evidence>
<dbReference type="OrthoDB" id="7684392at2"/>